<feature type="transmembrane region" description="Helical" evidence="6">
    <location>
        <begin position="79"/>
        <end position="95"/>
    </location>
</feature>
<dbReference type="GO" id="GO:0005886">
    <property type="term" value="C:plasma membrane"/>
    <property type="evidence" value="ECO:0007669"/>
    <property type="project" value="UniProtKB-SubCell"/>
</dbReference>
<feature type="transmembrane region" description="Helical" evidence="6">
    <location>
        <begin position="12"/>
        <end position="32"/>
    </location>
</feature>
<evidence type="ECO:0000256" key="4">
    <source>
        <dbReference type="ARBA" id="ARBA00022989"/>
    </source>
</evidence>
<evidence type="ECO:0000313" key="7">
    <source>
        <dbReference type="EMBL" id="GAC17035.1"/>
    </source>
</evidence>
<organism evidence="7 8">
    <name type="scientific">Paraglaciecola arctica BSs20135</name>
    <dbReference type="NCBI Taxonomy" id="493475"/>
    <lineage>
        <taxon>Bacteria</taxon>
        <taxon>Pseudomonadati</taxon>
        <taxon>Pseudomonadota</taxon>
        <taxon>Gammaproteobacteria</taxon>
        <taxon>Alteromonadales</taxon>
        <taxon>Alteromonadaceae</taxon>
        <taxon>Paraglaciecola</taxon>
    </lineage>
</organism>
<dbReference type="eggNOG" id="COG3312">
    <property type="taxonomic scope" value="Bacteria"/>
</dbReference>
<evidence type="ECO:0000256" key="2">
    <source>
        <dbReference type="ARBA" id="ARBA00022475"/>
    </source>
</evidence>
<keyword evidence="3 6" id="KW-0812">Transmembrane</keyword>
<keyword evidence="5 6" id="KW-0472">Membrane</keyword>
<keyword evidence="2" id="KW-1003">Cell membrane</keyword>
<evidence type="ECO:0000256" key="6">
    <source>
        <dbReference type="SAM" id="Phobius"/>
    </source>
</evidence>
<dbReference type="STRING" id="493475.GARC_0053"/>
<comment type="caution">
    <text evidence="7">The sequence shown here is derived from an EMBL/GenBank/DDBJ whole genome shotgun (WGS) entry which is preliminary data.</text>
</comment>
<gene>
    <name evidence="7" type="primary">atpI</name>
    <name evidence="7" type="ORF">GARC_0053</name>
</gene>
<keyword evidence="4 6" id="KW-1133">Transmembrane helix</keyword>
<dbReference type="Pfam" id="PF03899">
    <property type="entry name" value="ATP-synt_I"/>
    <property type="match status" value="1"/>
</dbReference>
<name>K6Z0Q0_9ALTE</name>
<dbReference type="Proteomes" id="UP000006327">
    <property type="component" value="Unassembled WGS sequence"/>
</dbReference>
<keyword evidence="8" id="KW-1185">Reference proteome</keyword>
<feature type="transmembrane region" description="Helical" evidence="6">
    <location>
        <begin position="101"/>
        <end position="120"/>
    </location>
</feature>
<dbReference type="InterPro" id="IPR005598">
    <property type="entry name" value="ATP_synth_I"/>
</dbReference>
<proteinExistence type="predicted"/>
<sequence length="125" mass="14175">MAQEGRQLATKVLFYQSLIAIVLTFIFTLYYGKYSGISALYGGLICVLPGMVYAYLAFKYAGASQNRLVVRSFNKGSKVKFIFTIVLFVMAYKWSNLQPLALLISYVVTLMAQWPIIIFMSRVSR</sequence>
<dbReference type="AlphaFoldDB" id="K6Z0Q0"/>
<evidence type="ECO:0000256" key="3">
    <source>
        <dbReference type="ARBA" id="ARBA00022692"/>
    </source>
</evidence>
<feature type="transmembrane region" description="Helical" evidence="6">
    <location>
        <begin position="38"/>
        <end position="58"/>
    </location>
</feature>
<evidence type="ECO:0000256" key="5">
    <source>
        <dbReference type="ARBA" id="ARBA00023136"/>
    </source>
</evidence>
<reference evidence="7 8" key="1">
    <citation type="journal article" date="2017" name="Antonie Van Leeuwenhoek">
        <title>Rhizobium rhizosphaerae sp. nov., a novel species isolated from rice rhizosphere.</title>
        <authorList>
            <person name="Zhao J.J."/>
            <person name="Zhang J."/>
            <person name="Zhang R.J."/>
            <person name="Zhang C.W."/>
            <person name="Yin H.Q."/>
            <person name="Zhang X.X."/>
        </authorList>
    </citation>
    <scope>NUCLEOTIDE SEQUENCE [LARGE SCALE GENOMIC DNA]</scope>
    <source>
        <strain evidence="7 8">BSs20135</strain>
    </source>
</reference>
<evidence type="ECO:0000313" key="8">
    <source>
        <dbReference type="Proteomes" id="UP000006327"/>
    </source>
</evidence>
<protein>
    <submittedName>
        <fullName evidence="7">ATP synthase protein I</fullName>
    </submittedName>
</protein>
<evidence type="ECO:0000256" key="1">
    <source>
        <dbReference type="ARBA" id="ARBA00004651"/>
    </source>
</evidence>
<accession>K6Z0Q0</accession>
<dbReference type="EMBL" id="BAEO01000002">
    <property type="protein sequence ID" value="GAC17035.1"/>
    <property type="molecule type" value="Genomic_DNA"/>
</dbReference>
<comment type="subcellular location">
    <subcellularLocation>
        <location evidence="1">Cell membrane</location>
        <topology evidence="1">Multi-pass membrane protein</topology>
    </subcellularLocation>
</comment>